<dbReference type="Proteomes" id="UP001633002">
    <property type="component" value="Unassembled WGS sequence"/>
</dbReference>
<evidence type="ECO:0000256" key="1">
    <source>
        <dbReference type="SAM" id="Coils"/>
    </source>
</evidence>
<keyword evidence="1" id="KW-0175">Coiled coil</keyword>
<dbReference type="PANTHER" id="PTHR28309">
    <property type="entry name" value="REQUIRED FOR EXCISION 1-B DOMAIN-CONTAINING PROTEIN"/>
    <property type="match status" value="1"/>
</dbReference>
<accession>A0ABD3HZW4</accession>
<reference evidence="3 4" key="1">
    <citation type="submission" date="2024-09" db="EMBL/GenBank/DDBJ databases">
        <title>Chromosome-scale assembly of Riccia sorocarpa.</title>
        <authorList>
            <person name="Paukszto L."/>
        </authorList>
    </citation>
    <scope>NUCLEOTIDE SEQUENCE [LARGE SCALE GENOMIC DNA]</scope>
    <source>
        <strain evidence="3">LP-2024</strain>
        <tissue evidence="3">Aerial parts of the thallus</tissue>
    </source>
</reference>
<dbReference type="EMBL" id="JBJQOH010000002">
    <property type="protein sequence ID" value="KAL3696893.1"/>
    <property type="molecule type" value="Genomic_DNA"/>
</dbReference>
<organism evidence="3 4">
    <name type="scientific">Riccia sorocarpa</name>
    <dbReference type="NCBI Taxonomy" id="122646"/>
    <lineage>
        <taxon>Eukaryota</taxon>
        <taxon>Viridiplantae</taxon>
        <taxon>Streptophyta</taxon>
        <taxon>Embryophyta</taxon>
        <taxon>Marchantiophyta</taxon>
        <taxon>Marchantiopsida</taxon>
        <taxon>Marchantiidae</taxon>
        <taxon>Marchantiales</taxon>
        <taxon>Ricciaceae</taxon>
        <taxon>Riccia</taxon>
    </lineage>
</organism>
<dbReference type="InterPro" id="IPR039491">
    <property type="entry name" value="REX1-B"/>
</dbReference>
<evidence type="ECO:0000256" key="2">
    <source>
        <dbReference type="SAM" id="MobiDB-lite"/>
    </source>
</evidence>
<feature type="compositionally biased region" description="Polar residues" evidence="2">
    <location>
        <begin position="119"/>
        <end position="132"/>
    </location>
</feature>
<feature type="region of interest" description="Disordered" evidence="2">
    <location>
        <begin position="109"/>
        <end position="138"/>
    </location>
</feature>
<sequence>MDYTDESIGLQQLLRNFLDVQHRRASVYSLWHKGFSEYLKTSSDDDFSKLCGQITIGFNDCSRQVRDIIARLKDESIGREDLAAVLEQVQVQESQKLRMTSVLQVLRKAGRPSERTNVTEHSQQHSRNSSHVCSHGAPAEAEGLEMAQLEAEHEAAVKEATGSVQDVVVMINEHMEEIRYEIEDLEQKQSEILRDLKISRVTL</sequence>
<name>A0ABD3HZW4_9MARC</name>
<feature type="coiled-coil region" evidence="1">
    <location>
        <begin position="139"/>
        <end position="195"/>
    </location>
</feature>
<gene>
    <name evidence="3" type="ORF">R1sor_010969</name>
</gene>
<dbReference type="AlphaFoldDB" id="A0ABD3HZW4"/>
<protein>
    <submittedName>
        <fullName evidence="3">Uncharacterized protein</fullName>
    </submittedName>
</protein>
<dbReference type="PANTHER" id="PTHR28309:SF1">
    <property type="entry name" value="REQUIRED FOR EXCISION 1-B DOMAIN-CONTAINING PROTEIN"/>
    <property type="match status" value="1"/>
</dbReference>
<comment type="caution">
    <text evidence="3">The sequence shown here is derived from an EMBL/GenBank/DDBJ whole genome shotgun (WGS) entry which is preliminary data.</text>
</comment>
<evidence type="ECO:0000313" key="4">
    <source>
        <dbReference type="Proteomes" id="UP001633002"/>
    </source>
</evidence>
<evidence type="ECO:0000313" key="3">
    <source>
        <dbReference type="EMBL" id="KAL3696893.1"/>
    </source>
</evidence>
<proteinExistence type="predicted"/>
<dbReference type="Pfam" id="PF14966">
    <property type="entry name" value="DNA_repr_REX1B"/>
    <property type="match status" value="1"/>
</dbReference>
<keyword evidence="4" id="KW-1185">Reference proteome</keyword>